<dbReference type="EMBL" id="SDPP02000001">
    <property type="protein sequence ID" value="KAA1380035.1"/>
    <property type="molecule type" value="Genomic_DNA"/>
</dbReference>
<keyword evidence="1" id="KW-0732">Signal</keyword>
<evidence type="ECO:0000313" key="2">
    <source>
        <dbReference type="EMBL" id="KAA1380035.1"/>
    </source>
</evidence>
<sequence>MRTSTITRAGAVLTASALAFSLGAGPVSAAETDTQSAGVVGGTSVPVSRLGSSSGVSAAGTITALRLGSGVITSRPTTQFLGNVAGSAPDNNVQTDVRINGRPKGRVMLYPGAGNGGVEIPRQWGSGKVQLGPTYFSDGTVSPVVSNTFYARKQVTTTRSNGIALKINRRNSKVTFRALSIKVINPSSGQFQSVKRVKLQRLKGSKWKTVKTIKLNSKGSGSYKATIKSKYRYRLYTTRTATQEKFETIKTGRI</sequence>
<name>A0A641AQ18_9ACTN</name>
<feature type="chain" id="PRO_5024796700" evidence="1">
    <location>
        <begin position="30"/>
        <end position="254"/>
    </location>
</feature>
<dbReference type="RefSeq" id="WP_129180115.1">
    <property type="nucleotide sequence ID" value="NZ_JAGIOG010000001.1"/>
</dbReference>
<reference evidence="2" key="1">
    <citation type="submission" date="2019-09" db="EMBL/GenBank/DDBJ databases">
        <authorList>
            <person name="Li J."/>
        </authorList>
    </citation>
    <scope>NUCLEOTIDE SEQUENCE [LARGE SCALE GENOMIC DNA]</scope>
    <source>
        <strain evidence="2">NRBC 14897</strain>
    </source>
</reference>
<gene>
    <name evidence="2" type="ORF">ESP62_002185</name>
</gene>
<accession>A0A641AQ18</accession>
<evidence type="ECO:0000313" key="3">
    <source>
        <dbReference type="Proteomes" id="UP001515100"/>
    </source>
</evidence>
<dbReference type="AlphaFoldDB" id="A0A641AQ18"/>
<comment type="caution">
    <text evidence="2">The sequence shown here is derived from an EMBL/GenBank/DDBJ whole genome shotgun (WGS) entry which is preliminary data.</text>
</comment>
<feature type="signal peptide" evidence="1">
    <location>
        <begin position="1"/>
        <end position="29"/>
    </location>
</feature>
<dbReference type="Proteomes" id="UP001515100">
    <property type="component" value="Unassembled WGS sequence"/>
</dbReference>
<keyword evidence="3" id="KW-1185">Reference proteome</keyword>
<evidence type="ECO:0000256" key="1">
    <source>
        <dbReference type="SAM" id="SignalP"/>
    </source>
</evidence>
<protein>
    <submittedName>
        <fullName evidence="2">Uncharacterized protein</fullName>
    </submittedName>
</protein>
<organism evidence="2 3">
    <name type="scientific">Aeromicrobium fastidiosum</name>
    <dbReference type="NCBI Taxonomy" id="52699"/>
    <lineage>
        <taxon>Bacteria</taxon>
        <taxon>Bacillati</taxon>
        <taxon>Actinomycetota</taxon>
        <taxon>Actinomycetes</taxon>
        <taxon>Propionibacteriales</taxon>
        <taxon>Nocardioidaceae</taxon>
        <taxon>Aeromicrobium</taxon>
    </lineage>
</organism>
<dbReference type="OrthoDB" id="3746573at2"/>
<proteinExistence type="predicted"/>